<keyword evidence="3 9" id="KW-0812">Transmembrane</keyword>
<proteinExistence type="predicted"/>
<evidence type="ECO:0000256" key="9">
    <source>
        <dbReference type="SAM" id="Phobius"/>
    </source>
</evidence>
<keyword evidence="7" id="KW-0407">Ion channel</keyword>
<sequence>MLLCLSNIGDIMASSFRFLYWRVCCYVCTREPKRNKKRQMVRKDTFRQQQQLALQDRPGRYSNRLPNQTSMRRSMKTSQRSADSGFDQRYDTGGMSHAYSDMDCRYVGLNGGNGGEQQLYYEEREKIQRGNSFQQRSTRSQQQPSSPRYGPDLREHRYRNGYRGARHTIDRERFAKYNEPEAYDDDDDVEEQQNPHVTRRERMREREREGGPLTPQQNRHLMRHSEDRQMDGSPRYNRAGASRVQSLDRRMMRRDPVISGFEQEPPCKAPIFANKYALEEMDERRGDGRRHHNFRSQSMPRQSRFGDRLYPPGGRGGAGDNRSLYNESNLEMQPTSKGRERKRERPAPSPSPRIMSPMGFAVHRQARHIASVMDENSLYGDDYEGYNSDGTYLRPVPIWLCVFLVIGYIIGGAFLFNTWEGWNLLDAAYFCFITLTTIGFGDFVPAQGEKENPEQSIALCSLYLLFGIALLAMSFNLVQEEVISKVKSIARRLGIIKDDEIED</sequence>
<dbReference type="Gene3D" id="1.10.287.70">
    <property type="match status" value="1"/>
</dbReference>
<evidence type="ECO:0000259" key="10">
    <source>
        <dbReference type="Pfam" id="PF07885"/>
    </source>
</evidence>
<feature type="domain" description="Potassium channel" evidence="10">
    <location>
        <begin position="404"/>
        <end position="481"/>
    </location>
</feature>
<feature type="region of interest" description="Disordered" evidence="8">
    <location>
        <begin position="55"/>
        <end position="89"/>
    </location>
</feature>
<dbReference type="GO" id="GO:0005886">
    <property type="term" value="C:plasma membrane"/>
    <property type="evidence" value="ECO:0007669"/>
    <property type="project" value="TreeGrafter"/>
</dbReference>
<evidence type="ECO:0000256" key="5">
    <source>
        <dbReference type="ARBA" id="ARBA00023065"/>
    </source>
</evidence>
<feature type="compositionally biased region" description="Basic and acidic residues" evidence="8">
    <location>
        <begin position="337"/>
        <end position="346"/>
    </location>
</feature>
<dbReference type="EMBL" id="CVRI01000021">
    <property type="protein sequence ID" value="CRK91732.1"/>
    <property type="molecule type" value="Genomic_DNA"/>
</dbReference>
<feature type="transmembrane region" description="Helical" evidence="9">
    <location>
        <begin position="456"/>
        <end position="478"/>
    </location>
</feature>
<protein>
    <submittedName>
        <fullName evidence="11">CLUMA_CG005367, isoform A</fullName>
    </submittedName>
</protein>
<evidence type="ECO:0000313" key="11">
    <source>
        <dbReference type="EMBL" id="CRK91732.1"/>
    </source>
</evidence>
<evidence type="ECO:0000313" key="12">
    <source>
        <dbReference type="Proteomes" id="UP000183832"/>
    </source>
</evidence>
<evidence type="ECO:0000256" key="6">
    <source>
        <dbReference type="ARBA" id="ARBA00023136"/>
    </source>
</evidence>
<keyword evidence="5" id="KW-0406">Ion transport</keyword>
<evidence type="ECO:0000256" key="2">
    <source>
        <dbReference type="ARBA" id="ARBA00022448"/>
    </source>
</evidence>
<gene>
    <name evidence="11" type="ORF">CLUMA_CG005367</name>
</gene>
<keyword evidence="12" id="KW-1185">Reference proteome</keyword>
<feature type="compositionally biased region" description="Basic and acidic residues" evidence="8">
    <location>
        <begin position="167"/>
        <end position="179"/>
    </location>
</feature>
<feature type="transmembrane region" description="Helical" evidence="9">
    <location>
        <begin position="396"/>
        <end position="415"/>
    </location>
</feature>
<feature type="region of interest" description="Disordered" evidence="8">
    <location>
        <begin position="282"/>
        <end position="356"/>
    </location>
</feature>
<feature type="compositionally biased region" description="Polar residues" evidence="8">
    <location>
        <begin position="64"/>
        <end position="82"/>
    </location>
</feature>
<dbReference type="PANTHER" id="PTHR11003:SF334">
    <property type="entry name" value="FI03418P"/>
    <property type="match status" value="1"/>
</dbReference>
<dbReference type="OrthoDB" id="297496at2759"/>
<dbReference type="Pfam" id="PF07885">
    <property type="entry name" value="Ion_trans_2"/>
    <property type="match status" value="1"/>
</dbReference>
<organism evidence="11 12">
    <name type="scientific">Clunio marinus</name>
    <dbReference type="NCBI Taxonomy" id="568069"/>
    <lineage>
        <taxon>Eukaryota</taxon>
        <taxon>Metazoa</taxon>
        <taxon>Ecdysozoa</taxon>
        <taxon>Arthropoda</taxon>
        <taxon>Hexapoda</taxon>
        <taxon>Insecta</taxon>
        <taxon>Pterygota</taxon>
        <taxon>Neoptera</taxon>
        <taxon>Endopterygota</taxon>
        <taxon>Diptera</taxon>
        <taxon>Nematocera</taxon>
        <taxon>Chironomoidea</taxon>
        <taxon>Chironomidae</taxon>
        <taxon>Clunio</taxon>
    </lineage>
</organism>
<evidence type="ECO:0000256" key="1">
    <source>
        <dbReference type="ARBA" id="ARBA00004141"/>
    </source>
</evidence>
<reference evidence="11 12" key="1">
    <citation type="submission" date="2015-04" db="EMBL/GenBank/DDBJ databases">
        <authorList>
            <person name="Syromyatnikov M.Y."/>
            <person name="Popov V.N."/>
        </authorList>
    </citation>
    <scope>NUCLEOTIDE SEQUENCE [LARGE SCALE GENOMIC DNA]</scope>
</reference>
<comment type="subcellular location">
    <subcellularLocation>
        <location evidence="1">Membrane</location>
        <topology evidence="1">Multi-pass membrane protein</topology>
    </subcellularLocation>
</comment>
<dbReference type="GO" id="GO:0022841">
    <property type="term" value="F:potassium ion leak channel activity"/>
    <property type="evidence" value="ECO:0007669"/>
    <property type="project" value="TreeGrafter"/>
</dbReference>
<feature type="compositionally biased region" description="Basic residues" evidence="8">
    <location>
        <begin position="156"/>
        <end position="166"/>
    </location>
</feature>
<accession>A0A1J1HWJ7</accession>
<evidence type="ECO:0000256" key="3">
    <source>
        <dbReference type="ARBA" id="ARBA00022692"/>
    </source>
</evidence>
<name>A0A1J1HWJ7_9DIPT</name>
<feature type="compositionally biased region" description="Polar residues" evidence="8">
    <location>
        <begin position="323"/>
        <end position="336"/>
    </location>
</feature>
<feature type="compositionally biased region" description="Basic and acidic residues" evidence="8">
    <location>
        <begin position="198"/>
        <end position="210"/>
    </location>
</feature>
<feature type="transmembrane region" description="Helical" evidence="9">
    <location>
        <begin position="427"/>
        <end position="444"/>
    </location>
</feature>
<dbReference type="InterPro" id="IPR003280">
    <property type="entry name" value="2pore_dom_K_chnl"/>
</dbReference>
<dbReference type="GO" id="GO:0015271">
    <property type="term" value="F:outward rectifier potassium channel activity"/>
    <property type="evidence" value="ECO:0007669"/>
    <property type="project" value="TreeGrafter"/>
</dbReference>
<feature type="compositionally biased region" description="Acidic residues" evidence="8">
    <location>
        <begin position="181"/>
        <end position="191"/>
    </location>
</feature>
<dbReference type="SUPFAM" id="SSF81324">
    <property type="entry name" value="Voltage-gated potassium channels"/>
    <property type="match status" value="1"/>
</dbReference>
<dbReference type="InterPro" id="IPR013099">
    <property type="entry name" value="K_chnl_dom"/>
</dbReference>
<dbReference type="AlphaFoldDB" id="A0A1J1HWJ7"/>
<feature type="region of interest" description="Disordered" evidence="8">
    <location>
        <begin position="128"/>
        <end position="245"/>
    </location>
</feature>
<evidence type="ECO:0000256" key="7">
    <source>
        <dbReference type="ARBA" id="ARBA00023303"/>
    </source>
</evidence>
<dbReference type="PANTHER" id="PTHR11003">
    <property type="entry name" value="POTASSIUM CHANNEL, SUBFAMILY K"/>
    <property type="match status" value="1"/>
</dbReference>
<evidence type="ECO:0000256" key="8">
    <source>
        <dbReference type="SAM" id="MobiDB-lite"/>
    </source>
</evidence>
<keyword evidence="4 9" id="KW-1133">Transmembrane helix</keyword>
<dbReference type="STRING" id="568069.A0A1J1HWJ7"/>
<dbReference type="GO" id="GO:0030322">
    <property type="term" value="P:stabilization of membrane potential"/>
    <property type="evidence" value="ECO:0007669"/>
    <property type="project" value="TreeGrafter"/>
</dbReference>
<keyword evidence="6 9" id="KW-0472">Membrane</keyword>
<feature type="compositionally biased region" description="Low complexity" evidence="8">
    <location>
        <begin position="132"/>
        <end position="148"/>
    </location>
</feature>
<evidence type="ECO:0000256" key="4">
    <source>
        <dbReference type="ARBA" id="ARBA00022989"/>
    </source>
</evidence>
<keyword evidence="2" id="KW-0813">Transport</keyword>
<dbReference type="Proteomes" id="UP000183832">
    <property type="component" value="Unassembled WGS sequence"/>
</dbReference>